<name>A0A813DKH3_POLGL</name>
<dbReference type="InterPro" id="IPR029058">
    <property type="entry name" value="AB_hydrolase_fold"/>
</dbReference>
<dbReference type="SUPFAM" id="SSF53474">
    <property type="entry name" value="alpha/beta-Hydrolases"/>
    <property type="match status" value="1"/>
</dbReference>
<comment type="caution">
    <text evidence="6">The sequence shown here is derived from an EMBL/GenBank/DDBJ whole genome shotgun (WGS) entry which is preliminary data.</text>
</comment>
<proteinExistence type="predicted"/>
<organism evidence="6 7">
    <name type="scientific">Polarella glacialis</name>
    <name type="common">Dinoflagellate</name>
    <dbReference type="NCBI Taxonomy" id="89957"/>
    <lineage>
        <taxon>Eukaryota</taxon>
        <taxon>Sar</taxon>
        <taxon>Alveolata</taxon>
        <taxon>Dinophyceae</taxon>
        <taxon>Suessiales</taxon>
        <taxon>Suessiaceae</taxon>
        <taxon>Polarella</taxon>
    </lineage>
</organism>
<dbReference type="Proteomes" id="UP000654075">
    <property type="component" value="Unassembled WGS sequence"/>
</dbReference>
<feature type="domain" description="Peptidase S9 prolyl oligopeptidase catalytic" evidence="5">
    <location>
        <begin position="139"/>
        <end position="258"/>
    </location>
</feature>
<evidence type="ECO:0000313" key="6">
    <source>
        <dbReference type="EMBL" id="CAE8586004.1"/>
    </source>
</evidence>
<feature type="signal peptide" evidence="4">
    <location>
        <begin position="1"/>
        <end position="17"/>
    </location>
</feature>
<keyword evidence="7" id="KW-1185">Reference proteome</keyword>
<dbReference type="InterPro" id="IPR050955">
    <property type="entry name" value="Plant_Biomass_Hydrol_Est"/>
</dbReference>
<reference evidence="6" key="1">
    <citation type="submission" date="2021-02" db="EMBL/GenBank/DDBJ databases">
        <authorList>
            <person name="Dougan E. K."/>
            <person name="Rhodes N."/>
            <person name="Thang M."/>
            <person name="Chan C."/>
        </authorList>
    </citation>
    <scope>NUCLEOTIDE SEQUENCE</scope>
</reference>
<dbReference type="PANTHER" id="PTHR43037">
    <property type="entry name" value="UNNAMED PRODUCT-RELATED"/>
    <property type="match status" value="1"/>
</dbReference>
<evidence type="ECO:0000259" key="5">
    <source>
        <dbReference type="Pfam" id="PF00326"/>
    </source>
</evidence>
<dbReference type="GO" id="GO:0006508">
    <property type="term" value="P:proteolysis"/>
    <property type="evidence" value="ECO:0007669"/>
    <property type="project" value="InterPro"/>
</dbReference>
<feature type="region of interest" description="Disordered" evidence="3">
    <location>
        <begin position="200"/>
        <end position="249"/>
    </location>
</feature>
<gene>
    <name evidence="6" type="ORF">PGLA1383_LOCUS4902</name>
</gene>
<keyword evidence="2" id="KW-0378">Hydrolase</keyword>
<feature type="compositionally biased region" description="Low complexity" evidence="3">
    <location>
        <begin position="202"/>
        <end position="235"/>
    </location>
</feature>
<dbReference type="Pfam" id="PF00326">
    <property type="entry name" value="Peptidase_S9"/>
    <property type="match status" value="1"/>
</dbReference>
<evidence type="ECO:0000256" key="3">
    <source>
        <dbReference type="SAM" id="MobiDB-lite"/>
    </source>
</evidence>
<dbReference type="PANTHER" id="PTHR43037:SF5">
    <property type="entry name" value="FERULOYL ESTERASE"/>
    <property type="match status" value="1"/>
</dbReference>
<evidence type="ECO:0000256" key="2">
    <source>
        <dbReference type="ARBA" id="ARBA00022801"/>
    </source>
</evidence>
<sequence length="411" mass="43707">MGKRLAYALLTLGATAAGQFCLRCLTQAQGTFARFARGTWISAVDESGIAHEALLYVPRDVAPAAQLALVFSYHAFGSTPELHEMLSGVSKLADREGFAVLMPRGAKAPYPMVGFAFNAGGCCPTVQPGPDHSAAVPALLAAAQAALQPLVVDADRIFVLGMSNGAMMAARAAASHPALFAAAATVSGVLLSAPPRACQSATTNNNNTHNNNTHTHNNSNSNNKDSNSNNSNNNKDNNKSPPQVPMLHFHGLHDPIVPHTGRGPRAGWFPHSKLPSVDEYVRDWVREQGGEMLESPLKSYAQGDVECAGHASGINVTVCTVASGGHTWQGGPLCCGKPGYVFGCSRHIDATEEIWTFFQAQGKVRPHALEQGFGHHMLASLFEQEVGHMHLSKNLATCWRACLNKRSATCI</sequence>
<evidence type="ECO:0000256" key="1">
    <source>
        <dbReference type="ARBA" id="ARBA00022729"/>
    </source>
</evidence>
<dbReference type="EMBL" id="CAJNNV010001861">
    <property type="protein sequence ID" value="CAE8586004.1"/>
    <property type="molecule type" value="Genomic_DNA"/>
</dbReference>
<dbReference type="GO" id="GO:0008236">
    <property type="term" value="F:serine-type peptidase activity"/>
    <property type="evidence" value="ECO:0007669"/>
    <property type="project" value="InterPro"/>
</dbReference>
<evidence type="ECO:0000313" key="7">
    <source>
        <dbReference type="Proteomes" id="UP000654075"/>
    </source>
</evidence>
<feature type="chain" id="PRO_5032990155" description="Peptidase S9 prolyl oligopeptidase catalytic domain-containing protein" evidence="4">
    <location>
        <begin position="18"/>
        <end position="411"/>
    </location>
</feature>
<keyword evidence="1 4" id="KW-0732">Signal</keyword>
<evidence type="ECO:0000256" key="4">
    <source>
        <dbReference type="SAM" id="SignalP"/>
    </source>
</evidence>
<protein>
    <recommendedName>
        <fullName evidence="5">Peptidase S9 prolyl oligopeptidase catalytic domain-containing protein</fullName>
    </recommendedName>
</protein>
<dbReference type="AlphaFoldDB" id="A0A813DKH3"/>
<accession>A0A813DKH3</accession>
<dbReference type="Gene3D" id="3.40.50.1820">
    <property type="entry name" value="alpha/beta hydrolase"/>
    <property type="match status" value="1"/>
</dbReference>
<dbReference type="InterPro" id="IPR001375">
    <property type="entry name" value="Peptidase_S9_cat"/>
</dbReference>